<keyword evidence="2" id="KW-0521">NADP</keyword>
<dbReference type="Pfam" id="PF00106">
    <property type="entry name" value="adh_short"/>
    <property type="match status" value="2"/>
</dbReference>
<comment type="caution">
    <text evidence="5">The sequence shown here is derived from an EMBL/GenBank/DDBJ whole genome shotgun (WGS) entry which is preliminary data.</text>
</comment>
<dbReference type="PANTHER" id="PTHR24320">
    <property type="entry name" value="RETINOL DEHYDROGENASE"/>
    <property type="match status" value="1"/>
</dbReference>
<evidence type="ECO:0000256" key="1">
    <source>
        <dbReference type="ARBA" id="ARBA00006484"/>
    </source>
</evidence>
<evidence type="ECO:0000313" key="5">
    <source>
        <dbReference type="EMBL" id="KAH3685226.1"/>
    </source>
</evidence>
<dbReference type="GO" id="GO:0016491">
    <property type="term" value="F:oxidoreductase activity"/>
    <property type="evidence" value="ECO:0007669"/>
    <property type="project" value="UniProtKB-KW"/>
</dbReference>
<proteinExistence type="inferred from homology"/>
<name>A0A9P8Q761_WICPI</name>
<dbReference type="Gene3D" id="3.40.50.720">
    <property type="entry name" value="NAD(P)-binding Rossmann-like Domain"/>
    <property type="match status" value="1"/>
</dbReference>
<keyword evidence="3" id="KW-0560">Oxidoreductase</keyword>
<keyword evidence="4" id="KW-1133">Transmembrane helix</keyword>
<dbReference type="InterPro" id="IPR002347">
    <property type="entry name" value="SDR_fam"/>
</dbReference>
<reference evidence="5" key="1">
    <citation type="journal article" date="2021" name="Open Biol.">
        <title>Shared evolutionary footprints suggest mitochondrial oxidative damage underlies multiple complex I losses in fungi.</title>
        <authorList>
            <person name="Schikora-Tamarit M.A."/>
            <person name="Marcet-Houben M."/>
            <person name="Nosek J."/>
            <person name="Gabaldon T."/>
        </authorList>
    </citation>
    <scope>NUCLEOTIDE SEQUENCE</scope>
    <source>
        <strain evidence="5">CBS2887</strain>
    </source>
</reference>
<protein>
    <submittedName>
        <fullName evidence="5">Uncharacterized protein</fullName>
    </submittedName>
</protein>
<keyword evidence="4" id="KW-0472">Membrane</keyword>
<dbReference type="PANTHER" id="PTHR24320:SF282">
    <property type="entry name" value="WW DOMAIN-CONTAINING OXIDOREDUCTASE"/>
    <property type="match status" value="1"/>
</dbReference>
<comment type="similarity">
    <text evidence="1">Belongs to the short-chain dehydrogenases/reductases (SDR) family.</text>
</comment>
<evidence type="ECO:0000313" key="6">
    <source>
        <dbReference type="Proteomes" id="UP000774326"/>
    </source>
</evidence>
<dbReference type="Proteomes" id="UP000774326">
    <property type="component" value="Unassembled WGS sequence"/>
</dbReference>
<evidence type="ECO:0000256" key="3">
    <source>
        <dbReference type="ARBA" id="ARBA00023002"/>
    </source>
</evidence>
<organism evidence="5 6">
    <name type="scientific">Wickerhamomyces pijperi</name>
    <name type="common">Yeast</name>
    <name type="synonym">Pichia pijperi</name>
    <dbReference type="NCBI Taxonomy" id="599730"/>
    <lineage>
        <taxon>Eukaryota</taxon>
        <taxon>Fungi</taxon>
        <taxon>Dikarya</taxon>
        <taxon>Ascomycota</taxon>
        <taxon>Saccharomycotina</taxon>
        <taxon>Saccharomycetes</taxon>
        <taxon>Phaffomycetales</taxon>
        <taxon>Wickerhamomycetaceae</taxon>
        <taxon>Wickerhamomyces</taxon>
    </lineage>
</organism>
<dbReference type="PRINTS" id="PR00081">
    <property type="entry name" value="GDHRDH"/>
</dbReference>
<keyword evidence="4" id="KW-0812">Transmembrane</keyword>
<evidence type="ECO:0000256" key="2">
    <source>
        <dbReference type="ARBA" id="ARBA00022857"/>
    </source>
</evidence>
<dbReference type="EMBL" id="JAEUBG010002094">
    <property type="protein sequence ID" value="KAH3685226.1"/>
    <property type="molecule type" value="Genomic_DNA"/>
</dbReference>
<dbReference type="SUPFAM" id="SSF51735">
    <property type="entry name" value="NAD(P)-binding Rossmann-fold domains"/>
    <property type="match status" value="1"/>
</dbReference>
<keyword evidence="6" id="KW-1185">Reference proteome</keyword>
<dbReference type="InterPro" id="IPR036291">
    <property type="entry name" value="NAD(P)-bd_dom_sf"/>
</dbReference>
<dbReference type="OrthoDB" id="191139at2759"/>
<sequence>MLTSRSSLDFIPDELPYYDPSMTRKVALITGGNSGIGFYTVLHLYLHGFVVYIAGRSKSKVCGAIEKIKTEALRRRSNVIEGDLKTRFLGELHFLELDLLNLANVEKSTVVFKSLNEPVIDLMILNAGIGAIPYALTNDGFEIQFQTNFISNFLFTQRLLPLMNKEQGRIIYVSSIAHHLEIFKFSRDWTFNYKPNIIFTWLRYAMSKTSGIQYMKLLSMKHPELQCYSVHPGLVMNTNFFGYWTRIPFIGIFFWFFFQLFGWFFGCSNEEGSYATLRCALSNEEFVNGSYFVSGGKLASSSKVSSDLNAATNTWIWTTKELEKKGFTDLE</sequence>
<accession>A0A9P8Q761</accession>
<evidence type="ECO:0000256" key="4">
    <source>
        <dbReference type="SAM" id="Phobius"/>
    </source>
</evidence>
<dbReference type="AlphaFoldDB" id="A0A9P8Q761"/>
<reference evidence="5" key="2">
    <citation type="submission" date="2021-01" db="EMBL/GenBank/DDBJ databases">
        <authorList>
            <person name="Schikora-Tamarit M.A."/>
        </authorList>
    </citation>
    <scope>NUCLEOTIDE SEQUENCE</scope>
    <source>
        <strain evidence="5">CBS2887</strain>
    </source>
</reference>
<gene>
    <name evidence="5" type="ORF">WICPIJ_003820</name>
</gene>
<feature type="transmembrane region" description="Helical" evidence="4">
    <location>
        <begin position="243"/>
        <end position="265"/>
    </location>
</feature>